<organism evidence="1 2">
    <name type="scientific">Actinomortierella ambigua</name>
    <dbReference type="NCBI Taxonomy" id="1343610"/>
    <lineage>
        <taxon>Eukaryota</taxon>
        <taxon>Fungi</taxon>
        <taxon>Fungi incertae sedis</taxon>
        <taxon>Mucoromycota</taxon>
        <taxon>Mortierellomycotina</taxon>
        <taxon>Mortierellomycetes</taxon>
        <taxon>Mortierellales</taxon>
        <taxon>Mortierellaceae</taxon>
        <taxon>Actinomortierella</taxon>
    </lineage>
</organism>
<dbReference type="Proteomes" id="UP000807716">
    <property type="component" value="Unassembled WGS sequence"/>
</dbReference>
<evidence type="ECO:0000313" key="2">
    <source>
        <dbReference type="Proteomes" id="UP000807716"/>
    </source>
</evidence>
<dbReference type="AlphaFoldDB" id="A0A9P6PYR9"/>
<dbReference type="EMBL" id="JAAAJB010000466">
    <property type="protein sequence ID" value="KAG0255307.1"/>
    <property type="molecule type" value="Genomic_DNA"/>
</dbReference>
<reference evidence="1" key="1">
    <citation type="journal article" date="2020" name="Fungal Divers.">
        <title>Resolving the Mortierellaceae phylogeny through synthesis of multi-gene phylogenetics and phylogenomics.</title>
        <authorList>
            <person name="Vandepol N."/>
            <person name="Liber J."/>
            <person name="Desiro A."/>
            <person name="Na H."/>
            <person name="Kennedy M."/>
            <person name="Barry K."/>
            <person name="Grigoriev I.V."/>
            <person name="Miller A.N."/>
            <person name="O'Donnell K."/>
            <person name="Stajich J.E."/>
            <person name="Bonito G."/>
        </authorList>
    </citation>
    <scope>NUCLEOTIDE SEQUENCE</scope>
    <source>
        <strain evidence="1">BC1065</strain>
    </source>
</reference>
<proteinExistence type="predicted"/>
<keyword evidence="2" id="KW-1185">Reference proteome</keyword>
<name>A0A9P6PYR9_9FUNG</name>
<comment type="caution">
    <text evidence="1">The sequence shown here is derived from an EMBL/GenBank/DDBJ whole genome shotgun (WGS) entry which is preliminary data.</text>
</comment>
<feature type="non-terminal residue" evidence="1">
    <location>
        <position position="54"/>
    </location>
</feature>
<protein>
    <submittedName>
        <fullName evidence="1">Uncharacterized protein</fullName>
    </submittedName>
</protein>
<sequence length="54" mass="6248">MTRTIRCMELFSTVKEQDPRRDKQVLLDCEVQLVKIFQPAVVARVVGSLFRPAE</sequence>
<evidence type="ECO:0000313" key="1">
    <source>
        <dbReference type="EMBL" id="KAG0255307.1"/>
    </source>
</evidence>
<accession>A0A9P6PYR9</accession>
<gene>
    <name evidence="1" type="ORF">DFQ27_006319</name>
</gene>